<evidence type="ECO:0000313" key="13">
    <source>
        <dbReference type="EMBL" id="RXM29036.1"/>
    </source>
</evidence>
<feature type="region of interest" description="Disordered" evidence="11">
    <location>
        <begin position="3143"/>
        <end position="3170"/>
    </location>
</feature>
<feature type="compositionally biased region" description="Polar residues" evidence="11">
    <location>
        <begin position="3607"/>
        <end position="3619"/>
    </location>
</feature>
<dbReference type="SUPFAM" id="SSF57716">
    <property type="entry name" value="Glucocorticoid receptor-like (DNA-binding domain)"/>
    <property type="match status" value="2"/>
</dbReference>
<dbReference type="PROSITE" id="PS50023">
    <property type="entry name" value="LIM_DOMAIN_2"/>
    <property type="match status" value="1"/>
</dbReference>
<feature type="compositionally biased region" description="Basic and acidic residues" evidence="11">
    <location>
        <begin position="2325"/>
        <end position="2348"/>
    </location>
</feature>
<dbReference type="PROSITE" id="PS00478">
    <property type="entry name" value="LIM_DOMAIN_1"/>
    <property type="match status" value="1"/>
</dbReference>
<feature type="region of interest" description="Disordered" evidence="11">
    <location>
        <begin position="2588"/>
        <end position="2619"/>
    </location>
</feature>
<evidence type="ECO:0000256" key="11">
    <source>
        <dbReference type="SAM" id="MobiDB-lite"/>
    </source>
</evidence>
<feature type="compositionally biased region" description="Polar residues" evidence="11">
    <location>
        <begin position="2432"/>
        <end position="2447"/>
    </location>
</feature>
<evidence type="ECO:0000256" key="5">
    <source>
        <dbReference type="ARBA" id="ARBA00022949"/>
    </source>
</evidence>
<feature type="compositionally biased region" description="Acidic residues" evidence="11">
    <location>
        <begin position="3574"/>
        <end position="3596"/>
    </location>
</feature>
<feature type="region of interest" description="Disordered" evidence="11">
    <location>
        <begin position="3386"/>
        <end position="3461"/>
    </location>
</feature>
<reference evidence="13 14" key="1">
    <citation type="submission" date="2019-01" db="EMBL/GenBank/DDBJ databases">
        <title>Draft Genome and Complete Hox-Cluster Characterization of the Sterlet Sturgeon (Acipenser ruthenus).</title>
        <authorList>
            <person name="Wei Q."/>
        </authorList>
    </citation>
    <scope>NUCLEOTIDE SEQUENCE [LARGE SCALE GENOMIC DNA]</scope>
    <source>
        <strain evidence="13">WHYD16114868_AA</strain>
        <tissue evidence="13">Blood</tissue>
    </source>
</reference>
<organism evidence="13 14">
    <name type="scientific">Acipenser ruthenus</name>
    <name type="common">Sterlet sturgeon</name>
    <dbReference type="NCBI Taxonomy" id="7906"/>
    <lineage>
        <taxon>Eukaryota</taxon>
        <taxon>Metazoa</taxon>
        <taxon>Chordata</taxon>
        <taxon>Craniata</taxon>
        <taxon>Vertebrata</taxon>
        <taxon>Euteleostomi</taxon>
        <taxon>Actinopterygii</taxon>
        <taxon>Chondrostei</taxon>
        <taxon>Acipenseriformes</taxon>
        <taxon>Acipenseridae</taxon>
        <taxon>Acipenser</taxon>
    </lineage>
</organism>
<feature type="repeat" description="Xin" evidence="9">
    <location>
        <begin position="523"/>
        <end position="538"/>
    </location>
</feature>
<dbReference type="GO" id="GO:0001725">
    <property type="term" value="C:stress fiber"/>
    <property type="evidence" value="ECO:0007669"/>
    <property type="project" value="TreeGrafter"/>
</dbReference>
<feature type="region of interest" description="Disordered" evidence="11">
    <location>
        <begin position="2491"/>
        <end position="2515"/>
    </location>
</feature>
<feature type="compositionally biased region" description="Polar residues" evidence="11">
    <location>
        <begin position="2378"/>
        <end position="2399"/>
    </location>
</feature>
<feature type="repeat" description="Xin" evidence="9">
    <location>
        <begin position="1144"/>
        <end position="1159"/>
    </location>
</feature>
<feature type="repeat" description="Xin" evidence="9">
    <location>
        <begin position="297"/>
        <end position="312"/>
    </location>
</feature>
<proteinExistence type="inferred from homology"/>
<keyword evidence="14" id="KW-1185">Reference proteome</keyword>
<feature type="compositionally biased region" description="Polar residues" evidence="11">
    <location>
        <begin position="2178"/>
        <end position="2191"/>
    </location>
</feature>
<evidence type="ECO:0000256" key="10">
    <source>
        <dbReference type="SAM" id="Coils"/>
    </source>
</evidence>
<feature type="region of interest" description="Disordered" evidence="11">
    <location>
        <begin position="210"/>
        <end position="249"/>
    </location>
</feature>
<comment type="domain">
    <text evidence="9">Xin repeats bind F-actin.</text>
</comment>
<evidence type="ECO:0000259" key="12">
    <source>
        <dbReference type="PROSITE" id="PS50023"/>
    </source>
</evidence>
<feature type="repeat" description="Xin" evidence="9">
    <location>
        <begin position="809"/>
        <end position="824"/>
    </location>
</feature>
<feature type="repeat" description="Xin" evidence="9">
    <location>
        <begin position="332"/>
        <end position="347"/>
    </location>
</feature>
<feature type="repeat" description="Xin" evidence="9">
    <location>
        <begin position="1107"/>
        <end position="1122"/>
    </location>
</feature>
<dbReference type="InterPro" id="IPR030072">
    <property type="entry name" value="XIRP1/XIRP2"/>
</dbReference>
<dbReference type="Gene3D" id="2.10.110.10">
    <property type="entry name" value="Cysteine Rich Protein"/>
    <property type="match status" value="1"/>
</dbReference>
<feature type="compositionally biased region" description="Polar residues" evidence="11">
    <location>
        <begin position="1892"/>
        <end position="1909"/>
    </location>
</feature>
<dbReference type="InterPro" id="IPR001781">
    <property type="entry name" value="Znf_LIM"/>
</dbReference>
<feature type="compositionally biased region" description="Polar residues" evidence="11">
    <location>
        <begin position="3390"/>
        <end position="3421"/>
    </location>
</feature>
<feature type="compositionally biased region" description="Basic and acidic residues" evidence="11">
    <location>
        <begin position="2009"/>
        <end position="2023"/>
    </location>
</feature>
<name>A0A444U1E3_ACIRT</name>
<feature type="compositionally biased region" description="Low complexity" evidence="11">
    <location>
        <begin position="2192"/>
        <end position="2212"/>
    </location>
</feature>
<dbReference type="InterPro" id="IPR012510">
    <property type="entry name" value="Actin-binding_Xin_repeat"/>
</dbReference>
<evidence type="ECO:0000256" key="3">
    <source>
        <dbReference type="ARBA" id="ARBA00022737"/>
    </source>
</evidence>
<comment type="similarity">
    <text evidence="9">Belongs to the Xin family.</text>
</comment>
<evidence type="ECO:0000256" key="8">
    <source>
        <dbReference type="PROSITE-ProRule" id="PRU00125"/>
    </source>
</evidence>
<feature type="compositionally biased region" description="Polar residues" evidence="11">
    <location>
        <begin position="56"/>
        <end position="68"/>
    </location>
</feature>
<comment type="subcellular location">
    <subcellularLocation>
        <location evidence="1">Cell junction</location>
    </subcellularLocation>
</comment>
<feature type="region of interest" description="Disordered" evidence="11">
    <location>
        <begin position="2903"/>
        <end position="2957"/>
    </location>
</feature>
<feature type="repeat" description="Xin" evidence="9">
    <location>
        <begin position="881"/>
        <end position="896"/>
    </location>
</feature>
<dbReference type="FunFam" id="2.10.110.10:FF:000002">
    <property type="entry name" value="LIM domain and actin-binding 1"/>
    <property type="match status" value="1"/>
</dbReference>
<dbReference type="Proteomes" id="UP000289886">
    <property type="component" value="Unassembled WGS sequence"/>
</dbReference>
<feature type="compositionally biased region" description="Polar residues" evidence="11">
    <location>
        <begin position="3499"/>
        <end position="3511"/>
    </location>
</feature>
<protein>
    <submittedName>
        <fullName evidence="13">Xin actin-binding repeat-containing protein 2</fullName>
    </submittedName>
</protein>
<evidence type="ECO:0000256" key="2">
    <source>
        <dbReference type="ARBA" id="ARBA00022723"/>
    </source>
</evidence>
<feature type="compositionally biased region" description="Polar residues" evidence="11">
    <location>
        <begin position="9"/>
        <end position="18"/>
    </location>
</feature>
<dbReference type="PANTHER" id="PTHR22591:SF1">
    <property type="entry name" value="XIN ACTIN-BINDING REPEAT-CONTAINING PROTEIN 2"/>
    <property type="match status" value="1"/>
</dbReference>
<keyword evidence="3" id="KW-0677">Repeat</keyword>
<keyword evidence="4 8" id="KW-0862">Zinc</keyword>
<keyword evidence="2 8" id="KW-0479">Metal-binding</keyword>
<feature type="repeat" description="Xin" evidence="9">
    <location>
        <begin position="595"/>
        <end position="610"/>
    </location>
</feature>
<dbReference type="GO" id="GO:0051015">
    <property type="term" value="F:actin filament binding"/>
    <property type="evidence" value="ECO:0007669"/>
    <property type="project" value="TreeGrafter"/>
</dbReference>
<feature type="compositionally biased region" description="Polar residues" evidence="11">
    <location>
        <begin position="2675"/>
        <end position="2690"/>
    </location>
</feature>
<feature type="compositionally biased region" description="Pro residues" evidence="11">
    <location>
        <begin position="2075"/>
        <end position="2085"/>
    </location>
</feature>
<feature type="region of interest" description="Disordered" evidence="11">
    <location>
        <begin position="1883"/>
        <end position="1909"/>
    </location>
</feature>
<feature type="compositionally biased region" description="Pro residues" evidence="11">
    <location>
        <begin position="2024"/>
        <end position="2035"/>
    </location>
</feature>
<accession>A0A444U1E3</accession>
<dbReference type="PANTHER" id="PTHR22591">
    <property type="entry name" value="XIN"/>
    <property type="match status" value="1"/>
</dbReference>
<feature type="compositionally biased region" description="Polar residues" evidence="11">
    <location>
        <begin position="1946"/>
        <end position="1961"/>
    </location>
</feature>
<comment type="caution">
    <text evidence="13">The sequence shown here is derived from an EMBL/GenBank/DDBJ whole genome shotgun (WGS) entry which is preliminary data.</text>
</comment>
<feature type="repeat" description="Xin" evidence="9">
    <location>
        <begin position="1282"/>
        <end position="1297"/>
    </location>
</feature>
<dbReference type="SMART" id="SM00132">
    <property type="entry name" value="LIM"/>
    <property type="match status" value="1"/>
</dbReference>
<evidence type="ECO:0000256" key="1">
    <source>
        <dbReference type="ARBA" id="ARBA00004282"/>
    </source>
</evidence>
<feature type="repeat" description="Xin" evidence="9">
    <location>
        <begin position="848"/>
        <end position="863"/>
    </location>
</feature>
<feature type="compositionally biased region" description="Basic and acidic residues" evidence="11">
    <location>
        <begin position="95"/>
        <end position="106"/>
    </location>
</feature>
<evidence type="ECO:0000256" key="7">
    <source>
        <dbReference type="ARBA" id="ARBA00023203"/>
    </source>
</evidence>
<evidence type="ECO:0000256" key="6">
    <source>
        <dbReference type="ARBA" id="ARBA00023038"/>
    </source>
</evidence>
<feature type="compositionally biased region" description="Polar residues" evidence="11">
    <location>
        <begin position="227"/>
        <end position="238"/>
    </location>
</feature>
<feature type="repeat" description="Xin" evidence="9">
    <location>
        <begin position="666"/>
        <end position="681"/>
    </location>
</feature>
<gene>
    <name evidence="13" type="ORF">EOD39_2392</name>
</gene>
<feature type="coiled-coil region" evidence="10">
    <location>
        <begin position="1682"/>
        <end position="1729"/>
    </location>
</feature>
<feature type="repeat" description="Xin" evidence="9">
    <location>
        <begin position="1209"/>
        <end position="1224"/>
    </location>
</feature>
<feature type="compositionally biased region" description="Basic and acidic residues" evidence="11">
    <location>
        <begin position="1962"/>
        <end position="1988"/>
    </location>
</feature>
<feature type="repeat" description="Xin" evidence="9">
    <location>
        <begin position="485"/>
        <end position="500"/>
    </location>
</feature>
<feature type="domain" description="LIM zinc-binding" evidence="12">
    <location>
        <begin position="3312"/>
        <end position="3372"/>
    </location>
</feature>
<feature type="repeat" description="Xin" evidence="9">
    <location>
        <begin position="1247"/>
        <end position="1262"/>
    </location>
</feature>
<feature type="repeat" description="Xin" evidence="9">
    <location>
        <begin position="1069"/>
        <end position="1084"/>
    </location>
</feature>
<dbReference type="Pfam" id="PF00412">
    <property type="entry name" value="LIM"/>
    <property type="match status" value="1"/>
</dbReference>
<feature type="region of interest" description="Disordered" evidence="11">
    <location>
        <begin position="3476"/>
        <end position="3619"/>
    </location>
</feature>
<dbReference type="GO" id="GO:0046872">
    <property type="term" value="F:metal ion binding"/>
    <property type="evidence" value="ECO:0007669"/>
    <property type="project" value="UniProtKB-KW"/>
</dbReference>
<evidence type="ECO:0000256" key="9">
    <source>
        <dbReference type="PROSITE-ProRule" id="PRU00721"/>
    </source>
</evidence>
<feature type="compositionally biased region" description="Basic and acidic residues" evidence="11">
    <location>
        <begin position="2693"/>
        <end position="2712"/>
    </location>
</feature>
<feature type="region of interest" description="Disordered" evidence="11">
    <location>
        <begin position="2251"/>
        <end position="2287"/>
    </location>
</feature>
<keyword evidence="7 9" id="KW-0009">Actin-binding</keyword>
<feature type="region of interest" description="Disordered" evidence="11">
    <location>
        <begin position="56"/>
        <end position="106"/>
    </location>
</feature>
<keyword evidence="5" id="KW-0965">Cell junction</keyword>
<feature type="compositionally biased region" description="Basic and acidic residues" evidence="11">
    <location>
        <begin position="2588"/>
        <end position="2616"/>
    </location>
</feature>
<feature type="compositionally biased region" description="Low complexity" evidence="11">
    <location>
        <begin position="2407"/>
        <end position="2431"/>
    </location>
</feature>
<dbReference type="PROSITE" id="PS51389">
    <property type="entry name" value="XIN"/>
    <property type="match status" value="22"/>
</dbReference>
<dbReference type="GO" id="GO:0005925">
    <property type="term" value="C:focal adhesion"/>
    <property type="evidence" value="ECO:0007669"/>
    <property type="project" value="TreeGrafter"/>
</dbReference>
<dbReference type="EMBL" id="SCEB01215540">
    <property type="protein sequence ID" value="RXM29036.1"/>
    <property type="molecule type" value="Genomic_DNA"/>
</dbReference>
<feature type="repeat" description="Xin" evidence="9">
    <location>
        <begin position="1030"/>
        <end position="1045"/>
    </location>
</feature>
<feature type="repeat" description="Xin" evidence="9">
    <location>
        <begin position="629"/>
        <end position="644"/>
    </location>
</feature>
<evidence type="ECO:0000256" key="4">
    <source>
        <dbReference type="ARBA" id="ARBA00022833"/>
    </source>
</evidence>
<feature type="repeat" description="Xin" evidence="9">
    <location>
        <begin position="771"/>
        <end position="786"/>
    </location>
</feature>
<feature type="compositionally biased region" description="Basic and acidic residues" evidence="11">
    <location>
        <begin position="3542"/>
        <end position="3573"/>
    </location>
</feature>
<feature type="repeat" description="Xin" evidence="9">
    <location>
        <begin position="445"/>
        <end position="460"/>
    </location>
</feature>
<feature type="region of interest" description="Disordered" evidence="11">
    <location>
        <begin position="2305"/>
        <end position="2356"/>
    </location>
</feature>
<evidence type="ECO:0000313" key="14">
    <source>
        <dbReference type="Proteomes" id="UP000289886"/>
    </source>
</evidence>
<feature type="compositionally biased region" description="Basic and acidic residues" evidence="11">
    <location>
        <begin position="2153"/>
        <end position="2166"/>
    </location>
</feature>
<dbReference type="GO" id="GO:0007015">
    <property type="term" value="P:actin filament organization"/>
    <property type="evidence" value="ECO:0007669"/>
    <property type="project" value="TreeGrafter"/>
</dbReference>
<feature type="compositionally biased region" description="Low complexity" evidence="11">
    <location>
        <begin position="2141"/>
        <end position="2151"/>
    </location>
</feature>
<feature type="region of interest" description="Disordered" evidence="11">
    <location>
        <begin position="2675"/>
        <end position="2712"/>
    </location>
</feature>
<feature type="region of interest" description="Disordered" evidence="11">
    <location>
        <begin position="1946"/>
        <end position="2228"/>
    </location>
</feature>
<feature type="region of interest" description="Disordered" evidence="11">
    <location>
        <begin position="2378"/>
        <end position="2448"/>
    </location>
</feature>
<feature type="compositionally biased region" description="Basic and acidic residues" evidence="11">
    <location>
        <begin position="3512"/>
        <end position="3522"/>
    </location>
</feature>
<keyword evidence="10" id="KW-0175">Coiled coil</keyword>
<feature type="compositionally biased region" description="Polar residues" evidence="11">
    <location>
        <begin position="84"/>
        <end position="94"/>
    </location>
</feature>
<keyword evidence="6 8" id="KW-0440">LIM domain</keyword>
<feature type="repeat" description="Xin" evidence="9">
    <location>
        <begin position="371"/>
        <end position="386"/>
    </location>
</feature>
<feature type="repeat" description="Xin" evidence="9">
    <location>
        <begin position="406"/>
        <end position="421"/>
    </location>
</feature>
<sequence>MGSEAVLKDTTSSSCSSQKLDKESREVIKEDLQATRKIERFDIPLDNLKMMFEKSTAISAGSPTNKEVSSTEESSTRRTKQKENVPSSQQVSSNKVEKVTHDESKTASFENHYDETVKIITGEELPKVSTQVLKQQFEKTVQENTQTEVPPSKNIKIDHDFNQMQWSPYLNTSNKTETGRICETSATNWKIEGASAAFVSAGANTFGSMEDFPPPPPDLLQIPSEMTEPSSSPKPSMHQSKHAPPKEQYSKQRNLFELKRLYKHIHPEVRKNLERDYFSDVTELETTQVETDQDIRGDVQQARYVFEHTGHSPNKCMSPEREYLEWDEILKGEVQSMRWMFENQPLDSIKDETPDQDNITNISQQETIAGGDVKYTTWMFETQPIDALGTDTPDLTEQSAPELARGDVRAATWLFETQPLDILNTIYQEEEQSTEIHVVNDITGGDVKTARYLFETQHLDALGHTDTVDEGNFLQLKSELEEIKGDVKTTTRLFETQPMCVIRGTSGEMLEITTVRREEIERGDVRTSRWLFETQPLDMINKDATQIKVICGVSMEDNIQGGVNRGKWLFETQPLDTIKEQSEMTTIQKEEIIGADVSKQCWIFETQPMAALKDDSNTRPVPTEEIVGGDVQKARHLFETVPMDYLKESQEVGKLQKVVASEEEKGDVRHQKWVFESQPLEHIREEKKEYIRTVNLEELDKGDVSSCKKVFETMDLSTCDESQKIQIEGVTSGSVKSNKVLFESTPLYAVQDSFGQYHKVKTVRREEIVKGDVRSCKWMFETRPIDQFDEIIQKFQIIKGISKQEIESGDVKTAKWLFETQPLDAIKYFSNVDDGESQTKESADIVKGDVKTCRWLFETQPMDGLYKKADMRNETEEIQKGDVKTCTWLFETQALDTIRDESETIIQTCTVRQEDIQGRDVRMARFLFETENLENIKGEEGRGFRRVTEIDVQSGDVSRMKCIFENQTSDMISSTSEETFKQLKSMQAEDIQKGNVVNCTRLFENQPIDSIRESSEESKDTRTVTDVQGGNVNQGRFIFETFSLDKIQDESSETEKHIQTIRQEEIEKGDVKNYTMLFETQPLYAIRDKEGYFHEVTTVTKEELMRGDVVGARWLFETKPLDSIKDSDEVYVIKAVTQEDVQKGDVSSARWRFETQPLDTIAEDRKVVIRTVDDVQGGDVKINKHIFESNEVDEKQYVRTVSVSEIQQGDVRTATWLFETHTMDEIRGEGSEYNKIKTVQREDVLQGDVKQSVWLFEKQPLDSINETEETDVIVAREEFPQADVKTTTWLFETTPFHEFNESITQKHEIMGKSIKETLQELYSHKVVDSHGILLETDEIGDVRMAKFNLMNQEAPEIQKEEIIRGDLQSIMINLLNKQNCTEKGIVIDDEEKGHINTTVAQLFNKTTGINVEKEEVVRGDIQEAINNLFKDDSSMKRGILIQEDERGDVRMTIYSLLNKKDNVFVKNEDVVRGNIKGTIQNLLSSPDSPELSRTIKVNELERGNVSFYSTCIESGALDYLKMLQKEPEETIAEPNQKEEIIGGDVEMTKQVLRKTQMQIERTVAEEDIVPGDVHNTVQVFMTDPENTLTNFQKEKIVKGDLKATLKSLSQAINQTSMVEKEEVVKGDIPAALKSLEEAQYQTKETEKPEVIPGDIRCALESLEKSVNTKVEAKTEDLVYANIKGTLKSLEEAQHVVKEVEKEEIIRGDIQTAIQNLIEASSEKKLLQQQVSVQGDVKGTIQILLEPTPQQTMQRMPSVEEDVQNTIKSLYDMHEQNHMEKEETVVQGDVQGTIKNLLEGKQQSSVEYCTGVSENVKGALKTNFPSQQDIQEYSVVNRYEQEMAKQVPAAKKQVQKIECNVGSEIQKPGSSSKSVNIKSLTQDAALRTDHSNQTKMGVTQNSKETITSEQSLIQKSTTAANSLIKIKTNMTNQDTEIPTIAISKTPNVIKRSSPSKSTSMKLTQEEKTVKGVHETVVEQKNHVQKRDLSLKSNKTSKADFKNYQSGKKTLHLETIDKKKMEPEVHFPPPPPPPPPSVQSSDAEFPLPPPPPLVMETDNQIFPPPPPSVLKKDNDLLPPPPPPPHPPVESTRSEDEHFPPPPSPPPLVKIKLDQRQLPPPPAQQKLEYMSSHQSSAAARKMTVKPVKAPAVYKVAKHDPPKQREEPKHKEQHKHIPPVSKPSTLKTSHAQVQQALTSTTVTATTTTNASSTKTTEVNLLKNAKQSEEDEKRQIQIETQVLSLSQSLAGTILPKVQKEETPSPPVKKIFVPTMKLPPPTVKSPPTKSKPYVRKFKTPLMIAEEKYRLQREETEKMKGGKPSPSTSSQEETKELIQLESEKTVGSIRKEQPEKTSLAISKDQLKNANSTVIKEQLEKASSALSKEQSLNKQHISLKETVSSTDNQRRLAESTAVSSTHTSSLSSTKHHTSVVSSTRHQNMTVSSSEYQTTSDIEKHPSTTLVVSSAAEQLESILNTCSDGQITKQEILHGFKELSQNESSKKTSSAHKEEQVRVSSQPSKIPKVTPRFKVKTFKMPKDEHDETNIKEKSTQKMHQHKGVTIANVPEDAHLTTSIKQHVESEIYMKNVEQIKNSEQHSTTREHRQDHQPQELTEKPKREEPVQISVKVIPKETKPPVSGKPTQDHEEVVKQKSFNVLQKEHEVHEQTKITESKVQRGFQQHNTVHLQKQLNTSQKQKQKGEPNREGDVHVKSKPANEETRVNPIKLTEKQMHKREEVKPVTDITDALRKREEVQQILFHITALETEKNDLNAAKVFLSKVPEWLVGQTGKDVLEKVRAEGNLQKVKEAIVYIQNQAYAKLVYFDSSIHATPVKPVCDKDSISGATPKISKISIGSSKFDTHRKTETVEEKTWHGSVKQGFCEAKTVDQRIPSPLVRIRSPSPSYITIESTARQRESPQRVIASPPPLMQRVATPPAPPPRRSETPTSRISRASATPSPPISRAEKLAKLKDTTAKLHQGVSQPQLAPPVLVTEKKSEIIVSPASLHRQLKIETHVMETTSSNVVSESSVMSGTVKDMREFYEEAVKEDEHKIYSRKGPIDIPQHLGPDEKLKDDLPKVDLSELLHRFETPVEKVYVRKEPIVIAERLGSDNEEEAEKKTLQIEDMPALDVKAIKTVFESGAQSYHVKEEKLKSGKTESGLMSGEKGSKENSLQPIQKEVCQEKSCETKSMKEQFSGVDEFGNRITGLKSATTVSQHSESIKTRRAPPTYSDVLKGNIPALDVPVNASPEELLKNFQKTWQESERVFKSLGYNVTETEESTSQTVMHQEGTFVTGNLNKQHGDLLRNMGVKIKVPELETCTVCLKKVYPMECLIADKHTFHKSCFRCQHCNSKLSLGNYASLHGQMYCKPHFKQLFKSKGNYDEGFGHKPHKELWSSKNESNTAKKATVNSSPEKATVGKSNYNIENKPSEEKQVTVTEQNNSPDHKKKSANKISINWPPSADNTPKKTFLIEEDVKIAKPNWPPEVASSNTTSDKKLSKAPSMDRNSNANGQTNRQQNDKNEMKAEAMEIEQGNGEPTPTVGLEPVESEKEDEKEFEKDSDQSELLKEKEEENKKVTEEVNETGEEECLQVDGIDGNECESVESVCEKAEQQEGNENEPGTESVQVTVIDDEETESSQKNLNSNNNNNNHHYSFENEVCSTHETKDSKEAFKQIGDNLITTIKDSSTAVTEAERVGDCKEINKDLDWTATDDLLMQTDQVTSPLPSGAKCLGDSSKDSINTAALFIDPSERNPFALGNEPKKESSSFLEDIFSGLANNSILYSDFQGSAMEKPFGSLLDELLDFGIKGNETTQIHASKSEDVVKNDTLLDFLGTDCFSVSGQNSILCNDEPEKLTVEEQIKRNRCYDDED</sequence>
<feature type="region of interest" description="Disordered" evidence="11">
    <location>
        <begin position="1"/>
        <end position="24"/>
    </location>
</feature>
<dbReference type="CDD" id="cd09442">
    <property type="entry name" value="LIM_Eplin_like"/>
    <property type="match status" value="1"/>
</dbReference>
<feature type="repeat" description="Xin" evidence="9">
    <location>
        <begin position="561"/>
        <end position="576"/>
    </location>
</feature>
<dbReference type="Pfam" id="PF08043">
    <property type="entry name" value="Xin"/>
    <property type="match status" value="18"/>
</dbReference>